<dbReference type="Gene3D" id="3.40.50.620">
    <property type="entry name" value="HUPs"/>
    <property type="match status" value="1"/>
</dbReference>
<dbReference type="AlphaFoldDB" id="A0A9D1QQH2"/>
<comment type="caution">
    <text evidence="3">The sequence shown here is derived from an EMBL/GenBank/DDBJ whole genome shotgun (WGS) entry which is preliminary data.</text>
</comment>
<dbReference type="InterPro" id="IPR014729">
    <property type="entry name" value="Rossmann-like_a/b/a_fold"/>
</dbReference>
<dbReference type="EMBL" id="DXGJ01000009">
    <property type="protein sequence ID" value="HIW71133.1"/>
    <property type="molecule type" value="Genomic_DNA"/>
</dbReference>
<dbReference type="InterPro" id="IPR006016">
    <property type="entry name" value="UspA"/>
</dbReference>
<accession>A0A9D1QQH2</accession>
<dbReference type="SUPFAM" id="SSF52402">
    <property type="entry name" value="Adenine nucleotide alpha hydrolases-like"/>
    <property type="match status" value="1"/>
</dbReference>
<organism evidence="3 4">
    <name type="scientific">Candidatus Levilactobacillus faecigallinarum</name>
    <dbReference type="NCBI Taxonomy" id="2838638"/>
    <lineage>
        <taxon>Bacteria</taxon>
        <taxon>Bacillati</taxon>
        <taxon>Bacillota</taxon>
        <taxon>Bacilli</taxon>
        <taxon>Lactobacillales</taxon>
        <taxon>Lactobacillaceae</taxon>
        <taxon>Levilactobacillus</taxon>
    </lineage>
</organism>
<protein>
    <submittedName>
        <fullName evidence="3">Universal stress protein</fullName>
    </submittedName>
</protein>
<dbReference type="PRINTS" id="PR01438">
    <property type="entry name" value="UNVRSLSTRESS"/>
</dbReference>
<dbReference type="Proteomes" id="UP000886822">
    <property type="component" value="Unassembled WGS sequence"/>
</dbReference>
<dbReference type="PANTHER" id="PTHR46268">
    <property type="entry name" value="STRESS RESPONSE PROTEIN NHAX"/>
    <property type="match status" value="1"/>
</dbReference>
<evidence type="ECO:0000313" key="3">
    <source>
        <dbReference type="EMBL" id="HIW71133.1"/>
    </source>
</evidence>
<dbReference type="PANTHER" id="PTHR46268:SF6">
    <property type="entry name" value="UNIVERSAL STRESS PROTEIN UP12"/>
    <property type="match status" value="1"/>
</dbReference>
<dbReference type="InterPro" id="IPR006015">
    <property type="entry name" value="Universal_stress_UspA"/>
</dbReference>
<evidence type="ECO:0000313" key="4">
    <source>
        <dbReference type="Proteomes" id="UP000886822"/>
    </source>
</evidence>
<reference evidence="3" key="1">
    <citation type="journal article" date="2021" name="PeerJ">
        <title>Extensive microbial diversity within the chicken gut microbiome revealed by metagenomics and culture.</title>
        <authorList>
            <person name="Gilroy R."/>
            <person name="Ravi A."/>
            <person name="Getino M."/>
            <person name="Pursley I."/>
            <person name="Horton D.L."/>
            <person name="Alikhan N.F."/>
            <person name="Baker D."/>
            <person name="Gharbi K."/>
            <person name="Hall N."/>
            <person name="Watson M."/>
            <person name="Adriaenssens E.M."/>
            <person name="Foster-Nyarko E."/>
            <person name="Jarju S."/>
            <person name="Secka A."/>
            <person name="Antonio M."/>
            <person name="Oren A."/>
            <person name="Chaudhuri R.R."/>
            <person name="La Ragione R."/>
            <person name="Hildebrand F."/>
            <person name="Pallen M.J."/>
        </authorList>
    </citation>
    <scope>NUCLEOTIDE SEQUENCE</scope>
    <source>
        <strain evidence="3">CHK173-259</strain>
    </source>
</reference>
<evidence type="ECO:0000259" key="2">
    <source>
        <dbReference type="Pfam" id="PF00582"/>
    </source>
</evidence>
<name>A0A9D1QQH2_9LACO</name>
<proteinExistence type="inferred from homology"/>
<reference evidence="3" key="2">
    <citation type="submission" date="2021-04" db="EMBL/GenBank/DDBJ databases">
        <authorList>
            <person name="Gilroy R."/>
        </authorList>
    </citation>
    <scope>NUCLEOTIDE SEQUENCE</scope>
    <source>
        <strain evidence="3">CHK173-259</strain>
    </source>
</reference>
<evidence type="ECO:0000256" key="1">
    <source>
        <dbReference type="ARBA" id="ARBA00008791"/>
    </source>
</evidence>
<dbReference type="Pfam" id="PF00582">
    <property type="entry name" value="Usp"/>
    <property type="match status" value="1"/>
</dbReference>
<dbReference type="CDD" id="cd00293">
    <property type="entry name" value="USP-like"/>
    <property type="match status" value="1"/>
</dbReference>
<gene>
    <name evidence="3" type="ORF">H9875_00770</name>
</gene>
<feature type="domain" description="UspA" evidence="2">
    <location>
        <begin position="1"/>
        <end position="145"/>
    </location>
</feature>
<comment type="similarity">
    <text evidence="1">Belongs to the universal stress protein A family.</text>
</comment>
<sequence>MYSKILVPLDGSDNAYRALDHAIDLAKVFHSELYLLHIIDTGRANSYSGGMAAGLVYKELLENDEQRGQAILDKAVAIAEKEDVPVTRLQVKGATKPLIAKDIPEKYAIDLIAMGKSGTDALSRILLGSTTAYVVRNADTNVTVVSMPDED</sequence>